<dbReference type="InterPro" id="IPR036111">
    <property type="entry name" value="Mal/L-sulfo/L-lacto_DH-like_sf"/>
</dbReference>
<evidence type="ECO:0000256" key="1">
    <source>
        <dbReference type="ARBA" id="ARBA00006056"/>
    </source>
</evidence>
<evidence type="ECO:0000313" key="3">
    <source>
        <dbReference type="EMBL" id="SEL52263.1"/>
    </source>
</evidence>
<dbReference type="Gene3D" id="3.30.1370.60">
    <property type="entry name" value="Hypothetical oxidoreductase yiak, domain 2"/>
    <property type="match status" value="1"/>
</dbReference>
<keyword evidence="2" id="KW-0560">Oxidoreductase</keyword>
<comment type="similarity">
    <text evidence="1">Belongs to the LDH2/MDH2 oxidoreductase family.</text>
</comment>
<dbReference type="PANTHER" id="PTHR11091:SF0">
    <property type="entry name" value="MALATE DEHYDROGENASE"/>
    <property type="match status" value="1"/>
</dbReference>
<name>A0A1H7QWG7_9RHOB</name>
<dbReference type="Gene3D" id="1.10.1530.10">
    <property type="match status" value="1"/>
</dbReference>
<dbReference type="PANTHER" id="PTHR11091">
    <property type="entry name" value="OXIDOREDUCTASE-RELATED"/>
    <property type="match status" value="1"/>
</dbReference>
<dbReference type="Proteomes" id="UP000199283">
    <property type="component" value="Unassembled WGS sequence"/>
</dbReference>
<dbReference type="AlphaFoldDB" id="A0A1H7QWG7"/>
<keyword evidence="4" id="KW-1185">Reference proteome</keyword>
<dbReference type="Pfam" id="PF02615">
    <property type="entry name" value="Ldh_2"/>
    <property type="match status" value="1"/>
</dbReference>
<dbReference type="InterPro" id="IPR043143">
    <property type="entry name" value="Mal/L-sulf/L-lact_DH-like_NADP"/>
</dbReference>
<protein>
    <submittedName>
        <fullName evidence="3">Malate/lactate/ureidoglycolate dehydrogenase, LDH2 family</fullName>
    </submittedName>
</protein>
<dbReference type="InterPro" id="IPR003767">
    <property type="entry name" value="Malate/L-lactate_DH-like"/>
</dbReference>
<organism evidence="3 4">
    <name type="scientific">Jannaschia helgolandensis</name>
    <dbReference type="NCBI Taxonomy" id="188906"/>
    <lineage>
        <taxon>Bacteria</taxon>
        <taxon>Pseudomonadati</taxon>
        <taxon>Pseudomonadota</taxon>
        <taxon>Alphaproteobacteria</taxon>
        <taxon>Rhodobacterales</taxon>
        <taxon>Roseobacteraceae</taxon>
        <taxon>Jannaschia</taxon>
    </lineage>
</organism>
<dbReference type="RefSeq" id="WP_281243232.1">
    <property type="nucleotide sequence ID" value="NZ_CAXBJT010000065.1"/>
</dbReference>
<dbReference type="SUPFAM" id="SSF89733">
    <property type="entry name" value="L-sulfolactate dehydrogenase-like"/>
    <property type="match status" value="1"/>
</dbReference>
<accession>A0A1H7QWG7</accession>
<dbReference type="GO" id="GO:0016491">
    <property type="term" value="F:oxidoreductase activity"/>
    <property type="evidence" value="ECO:0007669"/>
    <property type="project" value="UniProtKB-KW"/>
</dbReference>
<dbReference type="STRING" id="188906.SAMN04488526_2851"/>
<reference evidence="3 4" key="1">
    <citation type="submission" date="2016-10" db="EMBL/GenBank/DDBJ databases">
        <authorList>
            <person name="de Groot N.N."/>
        </authorList>
    </citation>
    <scope>NUCLEOTIDE SEQUENCE [LARGE SCALE GENOMIC DNA]</scope>
    <source>
        <strain evidence="3 4">DSM 14858</strain>
    </source>
</reference>
<evidence type="ECO:0000313" key="4">
    <source>
        <dbReference type="Proteomes" id="UP000199283"/>
    </source>
</evidence>
<sequence>MRIEAEHARVLASTAFHRAGVAEEAAHTAADVLVITEMMGISTHGLNRVETYCTRIAAGGVDPHAMIDVQMPALALRRVDGRNGLGPVTAMRALDEGQAAARAAGVGAVFVKGATHIGALAPYLWRAAQSGFAAIITTVAAPMIAPPGGKDALIGNNPIGIGVPIEGRDPVLLDMALSVVARSRVRAARDAGTAIPADWALDVHGQPTTDPAEALKGVLQAIGGAKGANLALCLDLLAGGLSGATTLGKIADQHKTPSRTQGLGLMFLLIDMQALGDGAASNAALKDAVEQVEQSAPADPATPVRLPGARALSQMRLSERQGLEVPPPLLSKLEVLAGV</sequence>
<dbReference type="EMBL" id="FNZQ01000006">
    <property type="protein sequence ID" value="SEL52263.1"/>
    <property type="molecule type" value="Genomic_DNA"/>
</dbReference>
<gene>
    <name evidence="3" type="ORF">SAMN04488526_2851</name>
</gene>
<dbReference type="InterPro" id="IPR043144">
    <property type="entry name" value="Mal/L-sulf/L-lact_DH-like_ah"/>
</dbReference>
<proteinExistence type="inferred from homology"/>
<evidence type="ECO:0000256" key="2">
    <source>
        <dbReference type="ARBA" id="ARBA00023002"/>
    </source>
</evidence>